<evidence type="ECO:0000256" key="1">
    <source>
        <dbReference type="SAM" id="Phobius"/>
    </source>
</evidence>
<keyword evidence="1" id="KW-0812">Transmembrane</keyword>
<keyword evidence="1" id="KW-1133">Transmembrane helix</keyword>
<dbReference type="EMBL" id="JAJCIS010000020">
    <property type="protein sequence ID" value="MCB7389200.1"/>
    <property type="molecule type" value="Genomic_DNA"/>
</dbReference>
<reference evidence="2 3" key="1">
    <citation type="submission" date="2021-10" db="EMBL/GenBank/DDBJ databases">
        <title>Collection of gut derived symbiotic bacterial strains cultured from healthy donors.</title>
        <authorList>
            <person name="Lin H."/>
            <person name="Littmann E."/>
            <person name="Kohout C."/>
            <person name="Pamer E.G."/>
        </authorList>
    </citation>
    <scope>NUCLEOTIDE SEQUENCE [LARGE SCALE GENOMIC DNA]</scope>
    <source>
        <strain evidence="2 3">DFI.1.165</strain>
    </source>
</reference>
<protein>
    <submittedName>
        <fullName evidence="2">Uncharacterized protein</fullName>
    </submittedName>
</protein>
<feature type="transmembrane region" description="Helical" evidence="1">
    <location>
        <begin position="81"/>
        <end position="105"/>
    </location>
</feature>
<dbReference type="RefSeq" id="WP_066734364.1">
    <property type="nucleotide sequence ID" value="NZ_JAJCIQ010000019.1"/>
</dbReference>
<evidence type="ECO:0000313" key="3">
    <source>
        <dbReference type="Proteomes" id="UP001299546"/>
    </source>
</evidence>
<dbReference type="Proteomes" id="UP001299546">
    <property type="component" value="Unassembled WGS sequence"/>
</dbReference>
<feature type="transmembrane region" description="Helical" evidence="1">
    <location>
        <begin position="54"/>
        <end position="75"/>
    </location>
</feature>
<name>A0ABS8DLE7_9FIRM</name>
<evidence type="ECO:0000313" key="2">
    <source>
        <dbReference type="EMBL" id="MCB7389200.1"/>
    </source>
</evidence>
<gene>
    <name evidence="2" type="ORF">LIZ65_18100</name>
</gene>
<sequence>MGYKEHDSELDALIRSSMKVQDKPSTELNNRLKARLYEQENAVKREEKTRTISLWYLPMICNLLTFSLFAILALVMIPNPYFARLAAAACGYIGIAGIIITVVGVRRTNMKENIVICVKKRGLEYEV</sequence>
<comment type="caution">
    <text evidence="2">The sequence shown here is derived from an EMBL/GenBank/DDBJ whole genome shotgun (WGS) entry which is preliminary data.</text>
</comment>
<organism evidence="2 3">
    <name type="scientific">Bariatricus massiliensis</name>
    <dbReference type="NCBI Taxonomy" id="1745713"/>
    <lineage>
        <taxon>Bacteria</taxon>
        <taxon>Bacillati</taxon>
        <taxon>Bacillota</taxon>
        <taxon>Clostridia</taxon>
        <taxon>Lachnospirales</taxon>
        <taxon>Lachnospiraceae</taxon>
        <taxon>Bariatricus</taxon>
    </lineage>
</organism>
<proteinExistence type="predicted"/>
<keyword evidence="1" id="KW-0472">Membrane</keyword>
<accession>A0ABS8DLE7</accession>
<keyword evidence="3" id="KW-1185">Reference proteome</keyword>